<comment type="caution">
    <text evidence="9">The sequence shown here is derived from an EMBL/GenBank/DDBJ whole genome shotgun (WGS) entry which is preliminary data.</text>
</comment>
<dbReference type="PANTHER" id="PTHR13604:SF0">
    <property type="entry name" value="ABASIC SITE PROCESSING PROTEIN HMCES"/>
    <property type="match status" value="1"/>
</dbReference>
<dbReference type="PANTHER" id="PTHR13604">
    <property type="entry name" value="DC12-RELATED"/>
    <property type="match status" value="1"/>
</dbReference>
<dbReference type="GO" id="GO:0016829">
    <property type="term" value="F:lyase activity"/>
    <property type="evidence" value="ECO:0007669"/>
    <property type="project" value="UniProtKB-KW"/>
</dbReference>
<dbReference type="AlphaFoldDB" id="A0A2W1LE28"/>
<evidence type="ECO:0000256" key="2">
    <source>
        <dbReference type="ARBA" id="ARBA00022670"/>
    </source>
</evidence>
<evidence type="ECO:0000313" key="9">
    <source>
        <dbReference type="EMBL" id="PZD97053.1"/>
    </source>
</evidence>
<dbReference type="SUPFAM" id="SSF143081">
    <property type="entry name" value="BB1717-like"/>
    <property type="match status" value="1"/>
</dbReference>
<evidence type="ECO:0000256" key="6">
    <source>
        <dbReference type="ARBA" id="ARBA00023125"/>
    </source>
</evidence>
<dbReference type="GO" id="GO:0003697">
    <property type="term" value="F:single-stranded DNA binding"/>
    <property type="evidence" value="ECO:0007669"/>
    <property type="project" value="InterPro"/>
</dbReference>
<sequence length="214" mass="24538">MCQLFALEAGAEEIRDQFRVNKVMMEISPRKQIEPTDNVPIIVGKQQERRLIESRWGLFPFWAKDSINADLDGVLTKEIFDRIIKKQRCIIPCTSVCKVEDDGKQKQSVSLTYKGSRLFGMAGLYEERVDPRGQVHRTCTIVTTAPGLGVEHHWKGLPVIISEDELEEWLDPGMREKNMWQSRFTPLHADHVSIKVEIEEPVKFTFQMLAGGRA</sequence>
<organism evidence="9 10">
    <name type="scientific">Paenibacillus sambharensis</name>
    <dbReference type="NCBI Taxonomy" id="1803190"/>
    <lineage>
        <taxon>Bacteria</taxon>
        <taxon>Bacillati</taxon>
        <taxon>Bacillota</taxon>
        <taxon>Bacilli</taxon>
        <taxon>Bacillales</taxon>
        <taxon>Paenibacillaceae</taxon>
        <taxon>Paenibacillus</taxon>
    </lineage>
</organism>
<reference evidence="9 10" key="1">
    <citation type="submission" date="2018-06" db="EMBL/GenBank/DDBJ databases">
        <title>Paenibacillus imtechensis sp. nov.</title>
        <authorList>
            <person name="Pinnaka A.K."/>
            <person name="Singh H."/>
            <person name="Kaur M."/>
        </authorList>
    </citation>
    <scope>NUCLEOTIDE SEQUENCE [LARGE SCALE GENOMIC DNA]</scope>
    <source>
        <strain evidence="9 10">SMB1</strain>
    </source>
</reference>
<dbReference type="GO" id="GO:0006508">
    <property type="term" value="P:proteolysis"/>
    <property type="evidence" value="ECO:0007669"/>
    <property type="project" value="UniProtKB-KW"/>
</dbReference>
<keyword evidence="3" id="KW-0227">DNA damage</keyword>
<evidence type="ECO:0000313" key="10">
    <source>
        <dbReference type="Proteomes" id="UP000249522"/>
    </source>
</evidence>
<dbReference type="GO" id="GO:0008233">
    <property type="term" value="F:peptidase activity"/>
    <property type="evidence" value="ECO:0007669"/>
    <property type="project" value="UniProtKB-KW"/>
</dbReference>
<accession>A0A2W1LE28</accession>
<name>A0A2W1LE28_9BACL</name>
<dbReference type="RefSeq" id="WP_111145380.1">
    <property type="nucleotide sequence ID" value="NZ_QKRB01000031.1"/>
</dbReference>
<dbReference type="InterPro" id="IPR036590">
    <property type="entry name" value="SRAP-like"/>
</dbReference>
<gene>
    <name evidence="9" type="ORF">DNH61_03935</name>
</gene>
<keyword evidence="2 8" id="KW-0645">Protease</keyword>
<evidence type="ECO:0000256" key="1">
    <source>
        <dbReference type="ARBA" id="ARBA00008136"/>
    </source>
</evidence>
<protein>
    <recommendedName>
        <fullName evidence="8">Abasic site processing protein</fullName>
        <ecNumber evidence="8">3.4.-.-</ecNumber>
    </recommendedName>
</protein>
<proteinExistence type="inferred from homology"/>
<dbReference type="EMBL" id="QKRB01000031">
    <property type="protein sequence ID" value="PZD97053.1"/>
    <property type="molecule type" value="Genomic_DNA"/>
</dbReference>
<evidence type="ECO:0000256" key="5">
    <source>
        <dbReference type="ARBA" id="ARBA00023124"/>
    </source>
</evidence>
<evidence type="ECO:0000256" key="8">
    <source>
        <dbReference type="RuleBase" id="RU364100"/>
    </source>
</evidence>
<evidence type="ECO:0000256" key="4">
    <source>
        <dbReference type="ARBA" id="ARBA00022801"/>
    </source>
</evidence>
<dbReference type="Gene3D" id="3.90.1680.10">
    <property type="entry name" value="SOS response associated peptidase-like"/>
    <property type="match status" value="1"/>
</dbReference>
<dbReference type="Pfam" id="PF02586">
    <property type="entry name" value="SRAP"/>
    <property type="match status" value="1"/>
</dbReference>
<keyword evidence="4 8" id="KW-0378">Hydrolase</keyword>
<keyword evidence="5" id="KW-0190">Covalent protein-DNA linkage</keyword>
<dbReference type="Proteomes" id="UP000249522">
    <property type="component" value="Unassembled WGS sequence"/>
</dbReference>
<dbReference type="EC" id="3.4.-.-" evidence="8"/>
<evidence type="ECO:0000256" key="7">
    <source>
        <dbReference type="ARBA" id="ARBA00023239"/>
    </source>
</evidence>
<keyword evidence="10" id="KW-1185">Reference proteome</keyword>
<keyword evidence="7" id="KW-0456">Lyase</keyword>
<evidence type="ECO:0000256" key="3">
    <source>
        <dbReference type="ARBA" id="ARBA00022763"/>
    </source>
</evidence>
<comment type="similarity">
    <text evidence="1 8">Belongs to the SOS response-associated peptidase family.</text>
</comment>
<keyword evidence="6" id="KW-0238">DNA-binding</keyword>
<dbReference type="OrthoDB" id="9782620at2"/>
<dbReference type="GO" id="GO:0106300">
    <property type="term" value="P:protein-DNA covalent cross-linking repair"/>
    <property type="evidence" value="ECO:0007669"/>
    <property type="project" value="InterPro"/>
</dbReference>
<dbReference type="InterPro" id="IPR003738">
    <property type="entry name" value="SRAP"/>
</dbReference>